<comment type="caution">
    <text evidence="1">The sequence shown here is derived from an EMBL/GenBank/DDBJ whole genome shotgun (WGS) entry which is preliminary data.</text>
</comment>
<dbReference type="Proteomes" id="UP000299102">
    <property type="component" value="Unassembled WGS sequence"/>
</dbReference>
<dbReference type="OrthoDB" id="1688044at2759"/>
<organism evidence="1 2">
    <name type="scientific">Eumeta variegata</name>
    <name type="common">Bagworm moth</name>
    <name type="synonym">Eumeta japonica</name>
    <dbReference type="NCBI Taxonomy" id="151549"/>
    <lineage>
        <taxon>Eukaryota</taxon>
        <taxon>Metazoa</taxon>
        <taxon>Ecdysozoa</taxon>
        <taxon>Arthropoda</taxon>
        <taxon>Hexapoda</taxon>
        <taxon>Insecta</taxon>
        <taxon>Pterygota</taxon>
        <taxon>Neoptera</taxon>
        <taxon>Endopterygota</taxon>
        <taxon>Lepidoptera</taxon>
        <taxon>Glossata</taxon>
        <taxon>Ditrysia</taxon>
        <taxon>Tineoidea</taxon>
        <taxon>Psychidae</taxon>
        <taxon>Oiketicinae</taxon>
        <taxon>Eumeta</taxon>
    </lineage>
</organism>
<sequence>MHWLAPVEAQKTDIILDHYKDFLDQYFTSIK</sequence>
<accession>A0A4C1SDW3</accession>
<evidence type="ECO:0000313" key="1">
    <source>
        <dbReference type="EMBL" id="GBP00292.1"/>
    </source>
</evidence>
<proteinExistence type="predicted"/>
<name>A0A4C1SDW3_EUMVA</name>
<reference evidence="1 2" key="1">
    <citation type="journal article" date="2019" name="Commun. Biol.">
        <title>The bagworm genome reveals a unique fibroin gene that provides high tensile strength.</title>
        <authorList>
            <person name="Kono N."/>
            <person name="Nakamura H."/>
            <person name="Ohtoshi R."/>
            <person name="Tomita M."/>
            <person name="Numata K."/>
            <person name="Arakawa K."/>
        </authorList>
    </citation>
    <scope>NUCLEOTIDE SEQUENCE [LARGE SCALE GENOMIC DNA]</scope>
</reference>
<feature type="non-terminal residue" evidence="1">
    <location>
        <position position="31"/>
    </location>
</feature>
<gene>
    <name evidence="1" type="primary">Nos</name>
    <name evidence="1" type="ORF">EVAR_71888_1</name>
</gene>
<protein>
    <submittedName>
        <fullName evidence="1">Nitric oxide synthase</fullName>
    </submittedName>
</protein>
<dbReference type="EMBL" id="BGZK01006710">
    <property type="protein sequence ID" value="GBP00292.1"/>
    <property type="molecule type" value="Genomic_DNA"/>
</dbReference>
<keyword evidence="2" id="KW-1185">Reference proteome</keyword>
<evidence type="ECO:0000313" key="2">
    <source>
        <dbReference type="Proteomes" id="UP000299102"/>
    </source>
</evidence>
<dbReference type="AlphaFoldDB" id="A0A4C1SDW3"/>